<evidence type="ECO:0000256" key="7">
    <source>
        <dbReference type="HAMAP-Rule" id="MF_00044"/>
    </source>
</evidence>
<dbReference type="InterPro" id="IPR004365">
    <property type="entry name" value="NA-bd_OB_tRNA"/>
</dbReference>
<feature type="binding site" evidence="7">
    <location>
        <position position="227"/>
    </location>
    <ligand>
        <name>ATP</name>
        <dbReference type="ChEBI" id="CHEBI:30616"/>
    </ligand>
</feature>
<dbReference type="EC" id="6.1.1.23" evidence="7"/>
<evidence type="ECO:0000313" key="10">
    <source>
        <dbReference type="Proteomes" id="UP000504844"/>
    </source>
</evidence>
<dbReference type="HAMAP" id="MF_00044">
    <property type="entry name" value="Asp_tRNA_synth_type1"/>
    <property type="match status" value="1"/>
</dbReference>
<gene>
    <name evidence="7 9" type="primary">aspS</name>
    <name evidence="9" type="ORF">HQN60_00615</name>
</gene>
<protein>
    <recommendedName>
        <fullName evidence="7">Aspartate--tRNA(Asp/Asn) ligase</fullName>
        <ecNumber evidence="7">6.1.1.23</ecNumber>
    </recommendedName>
    <alternativeName>
        <fullName evidence="7">Aspartyl-tRNA synthetase</fullName>
        <shortName evidence="7">AspRS</shortName>
    </alternativeName>
    <alternativeName>
        <fullName evidence="7">Non-discriminating aspartyl-tRNA synthetase</fullName>
        <shortName evidence="7">ND-AspRS</shortName>
    </alternativeName>
</protein>
<dbReference type="InterPro" id="IPR004524">
    <property type="entry name" value="Asp-tRNA-ligase_1"/>
</dbReference>
<dbReference type="PANTHER" id="PTHR22594">
    <property type="entry name" value="ASPARTYL/LYSYL-TRNA SYNTHETASE"/>
    <property type="match status" value="1"/>
</dbReference>
<comment type="function">
    <text evidence="7">Aspartyl-tRNA synthetase with relaxed tRNA specificity since it is able to aspartylate not only its cognate tRNA(Asp) but also tRNA(Asn). Reaction proceeds in two steps: L-aspartate is first activated by ATP to form Asp-AMP and then transferred to the acceptor end of tRNA(Asp/Asn).</text>
</comment>
<keyword evidence="6 7" id="KW-0030">Aminoacyl-tRNA synthetase</keyword>
<evidence type="ECO:0000256" key="6">
    <source>
        <dbReference type="ARBA" id="ARBA00023146"/>
    </source>
</evidence>
<dbReference type="InterPro" id="IPR012340">
    <property type="entry name" value="NA-bd_OB-fold"/>
</dbReference>
<evidence type="ECO:0000256" key="1">
    <source>
        <dbReference type="ARBA" id="ARBA00006303"/>
    </source>
</evidence>
<dbReference type="Gene3D" id="3.30.1360.30">
    <property type="entry name" value="GAD-like domain"/>
    <property type="match status" value="1"/>
</dbReference>
<feature type="binding site" evidence="7">
    <location>
        <position position="498"/>
    </location>
    <ligand>
        <name>L-aspartate</name>
        <dbReference type="ChEBI" id="CHEBI:29991"/>
    </ligand>
</feature>
<dbReference type="InterPro" id="IPR006195">
    <property type="entry name" value="aa-tRNA-synth_II"/>
</dbReference>
<dbReference type="InterPro" id="IPR047090">
    <property type="entry name" value="AspRS_core"/>
</dbReference>
<feature type="binding site" evidence="7">
    <location>
        <begin position="543"/>
        <end position="546"/>
    </location>
    <ligand>
        <name>ATP</name>
        <dbReference type="ChEBI" id="CHEBI:30616"/>
    </ligand>
</feature>
<keyword evidence="7" id="KW-0963">Cytoplasm</keyword>
<evidence type="ECO:0000256" key="3">
    <source>
        <dbReference type="ARBA" id="ARBA00022741"/>
    </source>
</evidence>
<accession>A0A6M8SJW5</accession>
<dbReference type="InterPro" id="IPR004364">
    <property type="entry name" value="Aa-tRNA-synt_II"/>
</dbReference>
<dbReference type="AlphaFoldDB" id="A0A6M8SJW5"/>
<dbReference type="InterPro" id="IPR047089">
    <property type="entry name" value="Asp-tRNA-ligase_1_N"/>
</dbReference>
<evidence type="ECO:0000256" key="2">
    <source>
        <dbReference type="ARBA" id="ARBA00022598"/>
    </source>
</evidence>
<dbReference type="SUPFAM" id="SSF55261">
    <property type="entry name" value="GAD domain-like"/>
    <property type="match status" value="1"/>
</dbReference>
<sequence>MRTDYCGLIDGRYLGQTVTIKGWAHRRRDHGGVIFIDLRDREGLVQVVFDPDIPEAFAIADATRNEYVLEITGEVRARPEGTTNAKMITGQIEILAKSITVLNQAATPPFQIDDENLSENVRLTNRVIDLRRPVMQKNMRLRYRVAMLIRNYLDGLGFIDIETPMLTRSTPEGARDYLVPSRVHDGQFFALPQSPQLFKQLLMVAGFDRYYQIVKCFRDEDLRADRQPEFTQIDIETSFLNEDEIMDITESMAKHVFKEAIGVELGDFPRMAYDDAMRLYGSDKPDLRVSLQFTELTDLMKTEEFKVFRGAADMENGRVVGLRIPGGASISRKEIDDYTKFVAIYGAKGLAYIKVNDVTNLSNGEGSGLQSPIVKNLSEACLQEIITRTGATTGDLIFFGADKEKVVNEAIGALRLKVGHEKGEAAGYFTRGWKPLWVVDFPMFERDDDAGRWNACHHPFTSPKVEHIEFLKSDPGKCKARAYDMVLNGWEMGGGSVRIHRADMQSTVFEALGIGEEEAQNKFGFLLDNLQFGAPPHGGLAFGLDRLVTLMTGAESIRDVIAFPKTQRAQCLLTNAPNEVDEKQLRELHIRLRNTQQANLA</sequence>
<dbReference type="PROSITE" id="PS50862">
    <property type="entry name" value="AA_TRNA_LIGASE_II"/>
    <property type="match status" value="1"/>
</dbReference>
<dbReference type="NCBIfam" id="NF001750">
    <property type="entry name" value="PRK00476.1"/>
    <property type="match status" value="1"/>
</dbReference>
<dbReference type="InterPro" id="IPR002312">
    <property type="entry name" value="Asp/Asn-tRNA-synth_IIb"/>
</dbReference>
<dbReference type="InterPro" id="IPR004115">
    <property type="entry name" value="GAD-like_sf"/>
</dbReference>
<dbReference type="KEGG" id="dee:HQN60_00615"/>
<dbReference type="GO" id="GO:0005524">
    <property type="term" value="F:ATP binding"/>
    <property type="evidence" value="ECO:0007669"/>
    <property type="project" value="UniProtKB-UniRule"/>
</dbReference>
<dbReference type="CDD" id="cd00777">
    <property type="entry name" value="AspRS_core"/>
    <property type="match status" value="1"/>
</dbReference>
<name>A0A6M8SJW5_9NEIS</name>
<dbReference type="InterPro" id="IPR029351">
    <property type="entry name" value="GAD_dom"/>
</dbReference>
<keyword evidence="5 7" id="KW-0648">Protein biosynthesis</keyword>
<keyword evidence="2 7" id="KW-0436">Ligase</keyword>
<evidence type="ECO:0000259" key="8">
    <source>
        <dbReference type="PROSITE" id="PS50862"/>
    </source>
</evidence>
<feature type="binding site" evidence="7">
    <location>
        <position position="172"/>
    </location>
    <ligand>
        <name>L-aspartate</name>
        <dbReference type="ChEBI" id="CHEBI:29991"/>
    </ligand>
</feature>
<dbReference type="GO" id="GO:0006422">
    <property type="term" value="P:aspartyl-tRNA aminoacylation"/>
    <property type="evidence" value="ECO:0007669"/>
    <property type="project" value="UniProtKB-UniRule"/>
</dbReference>
<dbReference type="EMBL" id="CP054143">
    <property type="protein sequence ID" value="QKJ65362.1"/>
    <property type="molecule type" value="Genomic_DNA"/>
</dbReference>
<comment type="catalytic activity">
    <reaction evidence="7">
        <text>tRNA(Asx) + L-aspartate + ATP = L-aspartyl-tRNA(Asx) + AMP + diphosphate</text>
        <dbReference type="Rhea" id="RHEA:18349"/>
        <dbReference type="Rhea" id="RHEA-COMP:9710"/>
        <dbReference type="Rhea" id="RHEA-COMP:9711"/>
        <dbReference type="ChEBI" id="CHEBI:29991"/>
        <dbReference type="ChEBI" id="CHEBI:30616"/>
        <dbReference type="ChEBI" id="CHEBI:33019"/>
        <dbReference type="ChEBI" id="CHEBI:78442"/>
        <dbReference type="ChEBI" id="CHEBI:78516"/>
        <dbReference type="ChEBI" id="CHEBI:456215"/>
        <dbReference type="EC" id="6.1.1.23"/>
    </reaction>
</comment>
<dbReference type="SUPFAM" id="SSF55681">
    <property type="entry name" value="Class II aaRS and biotin synthetases"/>
    <property type="match status" value="1"/>
</dbReference>
<feature type="region of interest" description="Aspartate" evidence="7">
    <location>
        <begin position="196"/>
        <end position="199"/>
    </location>
</feature>
<evidence type="ECO:0000313" key="9">
    <source>
        <dbReference type="EMBL" id="QKJ65362.1"/>
    </source>
</evidence>
<evidence type="ECO:0000256" key="5">
    <source>
        <dbReference type="ARBA" id="ARBA00022917"/>
    </source>
</evidence>
<organism evidence="9 10">
    <name type="scientific">Deefgea piscis</name>
    <dbReference type="NCBI Taxonomy" id="2739061"/>
    <lineage>
        <taxon>Bacteria</taxon>
        <taxon>Pseudomonadati</taxon>
        <taxon>Pseudomonadota</taxon>
        <taxon>Betaproteobacteria</taxon>
        <taxon>Neisseriales</taxon>
        <taxon>Chitinibacteraceae</taxon>
        <taxon>Deefgea</taxon>
    </lineage>
</organism>
<comment type="subunit">
    <text evidence="7">Homodimer.</text>
</comment>
<dbReference type="Pfam" id="PF01336">
    <property type="entry name" value="tRNA_anti-codon"/>
    <property type="match status" value="1"/>
</dbReference>
<dbReference type="Pfam" id="PF00152">
    <property type="entry name" value="tRNA-synt_2"/>
    <property type="match status" value="1"/>
</dbReference>
<reference evidence="9 10" key="1">
    <citation type="submission" date="2020-05" db="EMBL/GenBank/DDBJ databases">
        <title>Complete genome sequence of Deefgea sp. D17.</title>
        <authorList>
            <person name="Bae J.-W."/>
            <person name="Han J.E."/>
        </authorList>
    </citation>
    <scope>NUCLEOTIDE SEQUENCE [LARGE SCALE GENOMIC DNA]</scope>
    <source>
        <strain evidence="9 10">D17</strain>
    </source>
</reference>
<feature type="binding site" evidence="7">
    <location>
        <position position="218"/>
    </location>
    <ligand>
        <name>L-aspartate</name>
        <dbReference type="ChEBI" id="CHEBI:29991"/>
    </ligand>
</feature>
<dbReference type="Proteomes" id="UP000504844">
    <property type="component" value="Chromosome"/>
</dbReference>
<keyword evidence="3 7" id="KW-0547">Nucleotide-binding</keyword>
<comment type="similarity">
    <text evidence="1 7">Belongs to the class-II aminoacyl-tRNA synthetase family. Type 1 subfamily.</text>
</comment>
<keyword evidence="4 7" id="KW-0067">ATP-binding</keyword>
<dbReference type="NCBIfam" id="TIGR00459">
    <property type="entry name" value="aspS_bact"/>
    <property type="match status" value="1"/>
</dbReference>
<dbReference type="Gene3D" id="2.40.50.140">
    <property type="entry name" value="Nucleic acid-binding proteins"/>
    <property type="match status" value="1"/>
</dbReference>
<evidence type="ECO:0000256" key="4">
    <source>
        <dbReference type="ARBA" id="ARBA00022840"/>
    </source>
</evidence>
<feature type="site" description="Important for tRNA non-discrimination" evidence="7">
    <location>
        <position position="30"/>
    </location>
</feature>
<dbReference type="RefSeq" id="WP_173531872.1">
    <property type="nucleotide sequence ID" value="NZ_CP054143.1"/>
</dbReference>
<dbReference type="PANTHER" id="PTHR22594:SF5">
    <property type="entry name" value="ASPARTATE--TRNA LIGASE, MITOCHONDRIAL"/>
    <property type="match status" value="1"/>
</dbReference>
<dbReference type="Pfam" id="PF02938">
    <property type="entry name" value="GAD"/>
    <property type="match status" value="1"/>
</dbReference>
<dbReference type="GO" id="GO:0005737">
    <property type="term" value="C:cytoplasm"/>
    <property type="evidence" value="ECO:0007669"/>
    <property type="project" value="UniProtKB-SubCell"/>
</dbReference>
<comment type="subcellular location">
    <subcellularLocation>
        <location evidence="7">Cytoplasm</location>
    </subcellularLocation>
</comment>
<dbReference type="GO" id="GO:0050560">
    <property type="term" value="F:aspartate-tRNA(Asn) ligase activity"/>
    <property type="evidence" value="ECO:0007669"/>
    <property type="project" value="UniProtKB-EC"/>
</dbReference>
<feature type="domain" description="Aminoacyl-transfer RNA synthetases class-II family profile" evidence="8">
    <location>
        <begin position="139"/>
        <end position="564"/>
    </location>
</feature>
<proteinExistence type="inferred from homology"/>
<dbReference type="GO" id="GO:0003676">
    <property type="term" value="F:nucleic acid binding"/>
    <property type="evidence" value="ECO:0007669"/>
    <property type="project" value="InterPro"/>
</dbReference>
<dbReference type="Gene3D" id="3.30.930.10">
    <property type="entry name" value="Bira Bifunctional Protein, Domain 2"/>
    <property type="match status" value="1"/>
</dbReference>
<feature type="binding site" evidence="7">
    <location>
        <position position="491"/>
    </location>
    <ligand>
        <name>ATP</name>
        <dbReference type="ChEBI" id="CHEBI:30616"/>
    </ligand>
</feature>
<dbReference type="SUPFAM" id="SSF50249">
    <property type="entry name" value="Nucleic acid-binding proteins"/>
    <property type="match status" value="1"/>
</dbReference>
<dbReference type="InterPro" id="IPR045864">
    <property type="entry name" value="aa-tRNA-synth_II/BPL/LPL"/>
</dbReference>
<feature type="binding site" evidence="7">
    <location>
        <begin position="218"/>
        <end position="220"/>
    </location>
    <ligand>
        <name>ATP</name>
        <dbReference type="ChEBI" id="CHEBI:30616"/>
    </ligand>
</feature>
<feature type="binding site" evidence="7">
    <location>
        <position position="457"/>
    </location>
    <ligand>
        <name>L-aspartate</name>
        <dbReference type="ChEBI" id="CHEBI:29991"/>
    </ligand>
</feature>
<dbReference type="PRINTS" id="PR01042">
    <property type="entry name" value="TRNASYNTHASP"/>
</dbReference>
<keyword evidence="10" id="KW-1185">Reference proteome</keyword>
<dbReference type="GO" id="GO:0004815">
    <property type="term" value="F:aspartate-tRNA ligase activity"/>
    <property type="evidence" value="ECO:0007669"/>
    <property type="project" value="UniProtKB-UniRule"/>
</dbReference>
<feature type="site" description="Important for tRNA non-discrimination" evidence="7">
    <location>
        <position position="81"/>
    </location>
</feature>
<dbReference type="CDD" id="cd04317">
    <property type="entry name" value="EcAspRS_like_N"/>
    <property type="match status" value="1"/>
</dbReference>